<dbReference type="InterPro" id="IPR001867">
    <property type="entry name" value="OmpR/PhoB-type_DNA-bd"/>
</dbReference>
<evidence type="ECO:0000313" key="7">
    <source>
        <dbReference type="Proteomes" id="UP000249046"/>
    </source>
</evidence>
<dbReference type="Pfam" id="PF13424">
    <property type="entry name" value="TPR_12"/>
    <property type="match status" value="1"/>
</dbReference>
<sequence length="796" mass="85382">MIRPVYRFGMFRLDAAARELWAGAERVVLPSSAFECLAYLVEHRDRAIGRDELIAAIWGRTDVTDTQLGQAIVRVRSALGDTGREQQFVRTVPRFGYRFVAETTLEPSAASTVPDDAPAAADDRSAAPVGPVVTDASARRSPLPALALAALVLIGVVALAWRFAPRGDTPPAAPASSGAMPAAHTGGALAVVWPASVGAPADWAWLRLGVMDLVATRLRSAGVPTMPSDNVVGLLRGQGEQAPVPASDLVPAGAWRIEPTVEQDGPVWRVRLQAQVRDQDLVAAAESADVLSAARGAVDSLLIKLGHAPPLSVEQPGRALEELARRVNAASLSGQNALAAQLIEQAPAEQRDEPEIAWMLANIELRAGDYGQAERRLSQLLDRVSEAAAPSLRGRVLNTLAAIHVRRDDPVQAQALYREAARILPGHDDSALGLAHLGLGLTAEMEGRIDEATGRFGQARTQFEGAGNLLGVAHVDANLASMDLLRYRPGDAVPRLLDVERRFAQLGAQEELTYSRIMLARAYLQLLDLEQAQATIDRCWPADRAVANERLRWQVVAVRAQVLAARGRLGEADALLADLGQRADREQDTGSRAIALAVGAEVAASRGLPDAAVARLAESALAPPLEHYSNDRRLYPLTWVVRLRALRRAGEVAQAATETARLVAWLEAQPDDWRLAWAEQAKAEQAWREGAREQALLHFAAALERIQRLGVPEDLVAIAQPYVLALIDGGDPERAGTIAGRIAAWGARDFRVAWAQARLYQALGRAAAARQATDRALALAGERALPGERRPAPAGP</sequence>
<feature type="region of interest" description="Disordered" evidence="3">
    <location>
        <begin position="109"/>
        <end position="129"/>
    </location>
</feature>
<protein>
    <recommendedName>
        <fullName evidence="5">OmpR/PhoB-type domain-containing protein</fullName>
    </recommendedName>
</protein>
<dbReference type="SUPFAM" id="SSF48452">
    <property type="entry name" value="TPR-like"/>
    <property type="match status" value="1"/>
</dbReference>
<dbReference type="AlphaFoldDB" id="A0A2W5JZV3"/>
<dbReference type="InterPro" id="IPR036388">
    <property type="entry name" value="WH-like_DNA-bd_sf"/>
</dbReference>
<dbReference type="Gene3D" id="1.25.40.10">
    <property type="entry name" value="Tetratricopeptide repeat domain"/>
    <property type="match status" value="1"/>
</dbReference>
<gene>
    <name evidence="6" type="ORF">DI564_16865</name>
</gene>
<reference evidence="6 7" key="1">
    <citation type="submission" date="2017-08" db="EMBL/GenBank/DDBJ databases">
        <title>Infants hospitalized years apart are colonized by the same room-sourced microbial strains.</title>
        <authorList>
            <person name="Brooks B."/>
            <person name="Olm M.R."/>
            <person name="Firek B.A."/>
            <person name="Baker R."/>
            <person name="Thomas B.C."/>
            <person name="Morowitz M.J."/>
            <person name="Banfield J.F."/>
        </authorList>
    </citation>
    <scope>NUCLEOTIDE SEQUENCE [LARGE SCALE GENOMIC DNA]</scope>
    <source>
        <strain evidence="6">S2_005_003_R2_42</strain>
    </source>
</reference>
<feature type="compositionally biased region" description="Low complexity" evidence="3">
    <location>
        <begin position="109"/>
        <end position="120"/>
    </location>
</feature>
<accession>A0A2W5JZV3</accession>
<dbReference type="Gene3D" id="1.10.10.10">
    <property type="entry name" value="Winged helix-like DNA-binding domain superfamily/Winged helix DNA-binding domain"/>
    <property type="match status" value="1"/>
</dbReference>
<keyword evidence="4" id="KW-0812">Transmembrane</keyword>
<evidence type="ECO:0000256" key="4">
    <source>
        <dbReference type="SAM" id="Phobius"/>
    </source>
</evidence>
<name>A0A2W5JZV3_9GAMM</name>
<keyword evidence="4" id="KW-1133">Transmembrane helix</keyword>
<evidence type="ECO:0000259" key="5">
    <source>
        <dbReference type="PROSITE" id="PS51755"/>
    </source>
</evidence>
<feature type="DNA-binding region" description="OmpR/PhoB-type" evidence="2">
    <location>
        <begin position="3"/>
        <end position="101"/>
    </location>
</feature>
<evidence type="ECO:0000313" key="6">
    <source>
        <dbReference type="EMBL" id="PZQ10001.1"/>
    </source>
</evidence>
<dbReference type="EMBL" id="QFPO01000023">
    <property type="protein sequence ID" value="PZQ10001.1"/>
    <property type="molecule type" value="Genomic_DNA"/>
</dbReference>
<dbReference type="PANTHER" id="PTHR47691:SF3">
    <property type="entry name" value="HTH-TYPE TRANSCRIPTIONAL REGULATOR RV0890C-RELATED"/>
    <property type="match status" value="1"/>
</dbReference>
<keyword evidence="1 2" id="KW-0238">DNA-binding</keyword>
<dbReference type="GO" id="GO:0000160">
    <property type="term" value="P:phosphorelay signal transduction system"/>
    <property type="evidence" value="ECO:0007669"/>
    <property type="project" value="InterPro"/>
</dbReference>
<organism evidence="6 7">
    <name type="scientific">Rhodanobacter denitrificans</name>
    <dbReference type="NCBI Taxonomy" id="666685"/>
    <lineage>
        <taxon>Bacteria</taxon>
        <taxon>Pseudomonadati</taxon>
        <taxon>Pseudomonadota</taxon>
        <taxon>Gammaproteobacteria</taxon>
        <taxon>Lysobacterales</taxon>
        <taxon>Rhodanobacteraceae</taxon>
        <taxon>Rhodanobacter</taxon>
    </lineage>
</organism>
<feature type="transmembrane region" description="Helical" evidence="4">
    <location>
        <begin position="145"/>
        <end position="164"/>
    </location>
</feature>
<keyword evidence="4" id="KW-0472">Membrane</keyword>
<dbReference type="InterPro" id="IPR016032">
    <property type="entry name" value="Sig_transdc_resp-reg_C-effctor"/>
</dbReference>
<dbReference type="Proteomes" id="UP000249046">
    <property type="component" value="Unassembled WGS sequence"/>
</dbReference>
<dbReference type="InterPro" id="IPR011990">
    <property type="entry name" value="TPR-like_helical_dom_sf"/>
</dbReference>
<evidence type="ECO:0000256" key="1">
    <source>
        <dbReference type="ARBA" id="ARBA00023125"/>
    </source>
</evidence>
<dbReference type="GO" id="GO:0003677">
    <property type="term" value="F:DNA binding"/>
    <property type="evidence" value="ECO:0007669"/>
    <property type="project" value="UniProtKB-UniRule"/>
</dbReference>
<dbReference type="SMART" id="SM00862">
    <property type="entry name" value="Trans_reg_C"/>
    <property type="match status" value="1"/>
</dbReference>
<dbReference type="GO" id="GO:0006355">
    <property type="term" value="P:regulation of DNA-templated transcription"/>
    <property type="evidence" value="ECO:0007669"/>
    <property type="project" value="InterPro"/>
</dbReference>
<comment type="caution">
    <text evidence="6">The sequence shown here is derived from an EMBL/GenBank/DDBJ whole genome shotgun (WGS) entry which is preliminary data.</text>
</comment>
<dbReference type="PANTHER" id="PTHR47691">
    <property type="entry name" value="REGULATOR-RELATED"/>
    <property type="match status" value="1"/>
</dbReference>
<dbReference type="PROSITE" id="PS51755">
    <property type="entry name" value="OMPR_PHOB"/>
    <property type="match status" value="1"/>
</dbReference>
<dbReference type="CDD" id="cd00383">
    <property type="entry name" value="trans_reg_C"/>
    <property type="match status" value="1"/>
</dbReference>
<evidence type="ECO:0000256" key="2">
    <source>
        <dbReference type="PROSITE-ProRule" id="PRU01091"/>
    </source>
</evidence>
<dbReference type="Pfam" id="PF00486">
    <property type="entry name" value="Trans_reg_C"/>
    <property type="match status" value="1"/>
</dbReference>
<feature type="domain" description="OmpR/PhoB-type" evidence="5">
    <location>
        <begin position="3"/>
        <end position="101"/>
    </location>
</feature>
<dbReference type="SUPFAM" id="SSF46894">
    <property type="entry name" value="C-terminal effector domain of the bipartite response regulators"/>
    <property type="match status" value="1"/>
</dbReference>
<evidence type="ECO:0000256" key="3">
    <source>
        <dbReference type="SAM" id="MobiDB-lite"/>
    </source>
</evidence>
<proteinExistence type="predicted"/>